<sequence>MKGNKGRFRPAAWLAVLAAAALVGWGGLTLWLHNGWQCIALTLHDQIADASQLEGFTLSGQMGWDRYYDLLHFTLQDGKLDTRMELDAPAKTVEAGRNTRFSVTRSYVVPPEDRDAVNGAAAITGTSADGSRFLSAPVDSVYRMYTLRFPDDTVIRLAAGETAPEEYATVFAALYPLSSDVYELNTDYDYAWTGNSQEPDASWPYQPTSGSCFVLGAGYGVCWASDYLGRAPGLYRAHSLTADEITALPRDGILYDREVLCASTELGSLDPFYCPEDAAEALAGVSMADGSTLLLYRTAEGTLCADLVNAAGKRTDHRELATLDDWTSTDVVTLLPRTTDSEAILTFDTGNSTAYKAWLVLLRVENGTFTMADLVEDKDLIRPDAAALNAAGDKILLAKGELVRTLNGTILVTTSSQNGIALQVYELDTGHMTYMGRILTGSERDWARFYQTRLLHADRFITFDTLQKDGGTLP</sequence>
<evidence type="ECO:0000313" key="2">
    <source>
        <dbReference type="EMBL" id="HJG28652.1"/>
    </source>
</evidence>
<feature type="transmembrane region" description="Helical" evidence="1">
    <location>
        <begin position="12"/>
        <end position="32"/>
    </location>
</feature>
<accession>A0A921IKS6</accession>
<reference evidence="2" key="1">
    <citation type="journal article" date="2021" name="PeerJ">
        <title>Extensive microbial diversity within the chicken gut microbiome revealed by metagenomics and culture.</title>
        <authorList>
            <person name="Gilroy R."/>
            <person name="Ravi A."/>
            <person name="Getino M."/>
            <person name="Pursley I."/>
            <person name="Horton D.L."/>
            <person name="Alikhan N.F."/>
            <person name="Baker D."/>
            <person name="Gharbi K."/>
            <person name="Hall N."/>
            <person name="Watson M."/>
            <person name="Adriaenssens E.M."/>
            <person name="Foster-Nyarko E."/>
            <person name="Jarju S."/>
            <person name="Secka A."/>
            <person name="Antonio M."/>
            <person name="Oren A."/>
            <person name="Chaudhuri R.R."/>
            <person name="La Ragione R."/>
            <person name="Hildebrand F."/>
            <person name="Pallen M.J."/>
        </authorList>
    </citation>
    <scope>NUCLEOTIDE SEQUENCE</scope>
    <source>
        <strain evidence="2">ChiBcec21-2208</strain>
    </source>
</reference>
<name>A0A921IKS6_9FIRM</name>
<keyword evidence="1" id="KW-0472">Membrane</keyword>
<dbReference type="Proteomes" id="UP000782880">
    <property type="component" value="Unassembled WGS sequence"/>
</dbReference>
<evidence type="ECO:0000313" key="3">
    <source>
        <dbReference type="Proteomes" id="UP000782880"/>
    </source>
</evidence>
<reference evidence="2" key="2">
    <citation type="submission" date="2021-09" db="EMBL/GenBank/DDBJ databases">
        <authorList>
            <person name="Gilroy R."/>
        </authorList>
    </citation>
    <scope>NUCLEOTIDE SEQUENCE</scope>
    <source>
        <strain evidence="2">ChiBcec21-2208</strain>
    </source>
</reference>
<keyword evidence="1" id="KW-0812">Transmembrane</keyword>
<dbReference type="EMBL" id="DYVE01000220">
    <property type="protein sequence ID" value="HJG28652.1"/>
    <property type="molecule type" value="Genomic_DNA"/>
</dbReference>
<gene>
    <name evidence="2" type="ORF">K8V20_08435</name>
</gene>
<dbReference type="AlphaFoldDB" id="A0A921IKS6"/>
<comment type="caution">
    <text evidence="2">The sequence shown here is derived from an EMBL/GenBank/DDBJ whole genome shotgun (WGS) entry which is preliminary data.</text>
</comment>
<organism evidence="2 3">
    <name type="scientific">Subdoligranulum variabile</name>
    <dbReference type="NCBI Taxonomy" id="214851"/>
    <lineage>
        <taxon>Bacteria</taxon>
        <taxon>Bacillati</taxon>
        <taxon>Bacillota</taxon>
        <taxon>Clostridia</taxon>
        <taxon>Eubacteriales</taxon>
        <taxon>Oscillospiraceae</taxon>
        <taxon>Subdoligranulum</taxon>
    </lineage>
</organism>
<protein>
    <submittedName>
        <fullName evidence="2">Uncharacterized protein</fullName>
    </submittedName>
</protein>
<evidence type="ECO:0000256" key="1">
    <source>
        <dbReference type="SAM" id="Phobius"/>
    </source>
</evidence>
<keyword evidence="1" id="KW-1133">Transmembrane helix</keyword>
<proteinExistence type="predicted"/>